<evidence type="ECO:0000259" key="1">
    <source>
        <dbReference type="Pfam" id="PF00534"/>
    </source>
</evidence>
<dbReference type="GO" id="GO:0016757">
    <property type="term" value="F:glycosyltransferase activity"/>
    <property type="evidence" value="ECO:0007669"/>
    <property type="project" value="InterPro"/>
</dbReference>
<dbReference type="InterPro" id="IPR001296">
    <property type="entry name" value="Glyco_trans_1"/>
</dbReference>
<proteinExistence type="predicted"/>
<feature type="domain" description="Glycosyl transferase family 1" evidence="1">
    <location>
        <begin position="198"/>
        <end position="338"/>
    </location>
</feature>
<gene>
    <name evidence="2" type="ORF">FOB41_10865</name>
</gene>
<dbReference type="CDD" id="cd03801">
    <property type="entry name" value="GT4_PimA-like"/>
    <property type="match status" value="1"/>
</dbReference>
<dbReference type="Gene3D" id="3.40.50.2000">
    <property type="entry name" value="Glycogen Phosphorylase B"/>
    <property type="match status" value="2"/>
</dbReference>
<dbReference type="PANTHER" id="PTHR12526">
    <property type="entry name" value="GLYCOSYLTRANSFERASE"/>
    <property type="match status" value="1"/>
</dbReference>
<dbReference type="AlphaFoldDB" id="A0A6H0ZL85"/>
<evidence type="ECO:0000313" key="3">
    <source>
        <dbReference type="Proteomes" id="UP000500870"/>
    </source>
</evidence>
<dbReference type="EMBL" id="CP050898">
    <property type="protein sequence ID" value="QIX21602.1"/>
    <property type="molecule type" value="Genomic_DNA"/>
</dbReference>
<reference evidence="2 3" key="1">
    <citation type="submission" date="2020-04" db="EMBL/GenBank/DDBJ databases">
        <title>FDA dAtabase for Regulatory Grade micrObial Sequences (FDA-ARGOS): Supporting development and validation of Infectious Disease Dx tests.</title>
        <authorList>
            <person name="Sciortino C."/>
            <person name="Tallon L."/>
            <person name="Sadzewicz L."/>
            <person name="Vavikolanu K."/>
            <person name="Mehta A."/>
            <person name="Aluvathingal J."/>
            <person name="Nadendla S."/>
            <person name="Nandy P."/>
            <person name="Geyer C."/>
            <person name="Yan Y."/>
            <person name="Sichtig H."/>
        </authorList>
    </citation>
    <scope>NUCLEOTIDE SEQUENCE [LARGE SCALE GENOMIC DNA]</scope>
    <source>
        <strain evidence="2 3">FDAARGOS_633</strain>
    </source>
</reference>
<evidence type="ECO:0000313" key="2">
    <source>
        <dbReference type="EMBL" id="QIX21602.1"/>
    </source>
</evidence>
<dbReference type="Pfam" id="PF00534">
    <property type="entry name" value="Glycos_transf_1"/>
    <property type="match status" value="1"/>
</dbReference>
<accession>A0A6H0ZL85</accession>
<keyword evidence="2" id="KW-0808">Transferase</keyword>
<name>A0A6H0ZL85_9HYPH</name>
<protein>
    <submittedName>
        <fullName evidence="2">Glycosyltransferase family 4 protein</fullName>
    </submittedName>
</protein>
<dbReference type="RefSeq" id="WP_037090273.1">
    <property type="nucleotide sequence ID" value="NZ_CP050898.1"/>
</dbReference>
<dbReference type="Proteomes" id="UP000500870">
    <property type="component" value="Chromosome 1"/>
</dbReference>
<sequence>MKIAFYSPLKAPNHPVPSGDRLMARLLMQAMVMGSHEVFVASELRSFLRQPDDPERSSLADRAEREVETIAERWRLHGAPDLWFCYHPYYKAPDLLGPELTSRFNISYVTAEASYSPKRNAMGWQAVQDGLLSSLNEAAVNICFTERDREGLVQASPGLQWAMLPPFIDPAPFLKVVPQPKRTRLITVAMMRAGDKLESYRALSNALALLPQDLDWTLEIVGDGPEREAVQAMFSGFPENRLVWHGQKAADEIAALLSKAAIYVWPGHGEAYGLAYLEAQAAGLPVIAEKVAGVPEVVKSGATGLLTPENDSAAYADAIKALLYDDRRRQELAKAARRFVMHERSLENAATKLNDILMQAKARRS</sequence>
<dbReference type="SUPFAM" id="SSF53756">
    <property type="entry name" value="UDP-Glycosyltransferase/glycogen phosphorylase"/>
    <property type="match status" value="1"/>
</dbReference>
<organism evidence="2 3">
    <name type="scientific">Agrobacterium pusense</name>
    <dbReference type="NCBI Taxonomy" id="648995"/>
    <lineage>
        <taxon>Bacteria</taxon>
        <taxon>Pseudomonadati</taxon>
        <taxon>Pseudomonadota</taxon>
        <taxon>Alphaproteobacteria</taxon>
        <taxon>Hyphomicrobiales</taxon>
        <taxon>Rhizobiaceae</taxon>
        <taxon>Rhizobium/Agrobacterium group</taxon>
        <taxon>Agrobacterium</taxon>
    </lineage>
</organism>